<dbReference type="PANTHER" id="PTHR42973:SF17">
    <property type="entry name" value="OXIDASE, PUTATIVE (AFU_ORTHOLOGUE AFUA_6G14340)-RELATED"/>
    <property type="match status" value="1"/>
</dbReference>
<reference evidence="6" key="1">
    <citation type="submission" date="2022-07" db="EMBL/GenBank/DDBJ databases">
        <title>Fungi with potential for degradation of polypropylene.</title>
        <authorList>
            <person name="Gostincar C."/>
        </authorList>
    </citation>
    <scope>NUCLEOTIDE SEQUENCE</scope>
    <source>
        <strain evidence="6">EXF-13308</strain>
    </source>
</reference>
<organism evidence="6 7">
    <name type="scientific">Pleurostoma richardsiae</name>
    <dbReference type="NCBI Taxonomy" id="41990"/>
    <lineage>
        <taxon>Eukaryota</taxon>
        <taxon>Fungi</taxon>
        <taxon>Dikarya</taxon>
        <taxon>Ascomycota</taxon>
        <taxon>Pezizomycotina</taxon>
        <taxon>Sordariomycetes</taxon>
        <taxon>Sordariomycetidae</taxon>
        <taxon>Calosphaeriales</taxon>
        <taxon>Pleurostomataceae</taxon>
        <taxon>Pleurostoma</taxon>
    </lineage>
</organism>
<evidence type="ECO:0000256" key="1">
    <source>
        <dbReference type="ARBA" id="ARBA00005466"/>
    </source>
</evidence>
<keyword evidence="4" id="KW-0560">Oxidoreductase</keyword>
<sequence length="471" mass="50359">MYGLGTFSQCLLAAMQGNSTLVAFPSQQNYTDAVEPYNLDIPVVPAAVVLPTTAAQVAAAVSCAVRAGVKVQPRSGGHNYGNYGSSTGELSIHLDNLKAFSLDASTFQATVGAGMLLEELNGDLYSSGRRSIPHGISLNIGIGGHATVGGVGATTRMSGYTLDHIVEVEVVLANSSIVRASETQHPDLFFAIRGAAASFGIVTEFVFRTDPAPPSTVSYFLGWTAANSSTRAKIFKAWQGWVYQGDAPWQMSSTLSVNPGYISVSGAYFGTQAELDALDLESLFSTAPPDSVSSEVYTDYNVASVAWYEQIIQSGLAYPAYFYAKCIAFEADTEVPGDVADNFFDYLETTTNGTQLWAVNFELLGGAIGNTASNATAMPHRDMTFVMLTYGQTSGRVSDTTFEFLDGMNTVITSGHPASYYPQYAGYVDPRENSDSARVGYWGSNLDRLKDIKASVDPHDVFHNQQSVPVA</sequence>
<comment type="caution">
    <text evidence="6">The sequence shown here is derived from an EMBL/GenBank/DDBJ whole genome shotgun (WGS) entry which is preliminary data.</text>
</comment>
<gene>
    <name evidence="6" type="ORF">NKR23_g5220</name>
</gene>
<dbReference type="InterPro" id="IPR016166">
    <property type="entry name" value="FAD-bd_PCMH"/>
</dbReference>
<dbReference type="InterPro" id="IPR016169">
    <property type="entry name" value="FAD-bd_PCMH_sub2"/>
</dbReference>
<name>A0AA38VR49_9PEZI</name>
<evidence type="ECO:0000313" key="7">
    <source>
        <dbReference type="Proteomes" id="UP001174694"/>
    </source>
</evidence>
<evidence type="ECO:0000256" key="3">
    <source>
        <dbReference type="ARBA" id="ARBA00022827"/>
    </source>
</evidence>
<evidence type="ECO:0000256" key="4">
    <source>
        <dbReference type="ARBA" id="ARBA00023002"/>
    </source>
</evidence>
<dbReference type="GO" id="GO:0016491">
    <property type="term" value="F:oxidoreductase activity"/>
    <property type="evidence" value="ECO:0007669"/>
    <property type="project" value="UniProtKB-KW"/>
</dbReference>
<dbReference type="Gene3D" id="3.40.462.20">
    <property type="match status" value="1"/>
</dbReference>
<evidence type="ECO:0000313" key="6">
    <source>
        <dbReference type="EMBL" id="KAJ9148277.1"/>
    </source>
</evidence>
<comment type="similarity">
    <text evidence="1">Belongs to the oxygen-dependent FAD-linked oxidoreductase family.</text>
</comment>
<dbReference type="InterPro" id="IPR012951">
    <property type="entry name" value="BBE"/>
</dbReference>
<dbReference type="Proteomes" id="UP001174694">
    <property type="component" value="Unassembled WGS sequence"/>
</dbReference>
<dbReference type="PROSITE" id="PS51387">
    <property type="entry name" value="FAD_PCMH"/>
    <property type="match status" value="1"/>
</dbReference>
<dbReference type="Pfam" id="PF01565">
    <property type="entry name" value="FAD_binding_4"/>
    <property type="match status" value="1"/>
</dbReference>
<dbReference type="GO" id="GO:0071949">
    <property type="term" value="F:FAD binding"/>
    <property type="evidence" value="ECO:0007669"/>
    <property type="project" value="InterPro"/>
</dbReference>
<evidence type="ECO:0000256" key="2">
    <source>
        <dbReference type="ARBA" id="ARBA00022630"/>
    </source>
</evidence>
<dbReference type="EMBL" id="JANBVO010000013">
    <property type="protein sequence ID" value="KAJ9148277.1"/>
    <property type="molecule type" value="Genomic_DNA"/>
</dbReference>
<dbReference type="PANTHER" id="PTHR42973">
    <property type="entry name" value="BINDING OXIDOREDUCTASE, PUTATIVE (AFU_ORTHOLOGUE AFUA_1G17690)-RELATED"/>
    <property type="match status" value="1"/>
</dbReference>
<feature type="domain" description="FAD-binding PCMH-type" evidence="5">
    <location>
        <begin position="41"/>
        <end position="212"/>
    </location>
</feature>
<dbReference type="InterPro" id="IPR050416">
    <property type="entry name" value="FAD-linked_Oxidoreductase"/>
</dbReference>
<dbReference type="Pfam" id="PF08031">
    <property type="entry name" value="BBE"/>
    <property type="match status" value="1"/>
</dbReference>
<accession>A0AA38VR49</accession>
<keyword evidence="3" id="KW-0274">FAD</keyword>
<evidence type="ECO:0000259" key="5">
    <source>
        <dbReference type="PROSITE" id="PS51387"/>
    </source>
</evidence>
<keyword evidence="7" id="KW-1185">Reference proteome</keyword>
<keyword evidence="2" id="KW-0285">Flavoprotein</keyword>
<dbReference type="Gene3D" id="3.30.465.10">
    <property type="match status" value="1"/>
</dbReference>
<dbReference type="InterPro" id="IPR036318">
    <property type="entry name" value="FAD-bd_PCMH-like_sf"/>
</dbReference>
<protein>
    <recommendedName>
        <fullName evidence="5">FAD-binding PCMH-type domain-containing protein</fullName>
    </recommendedName>
</protein>
<proteinExistence type="inferred from homology"/>
<dbReference type="InterPro" id="IPR006094">
    <property type="entry name" value="Oxid_FAD_bind_N"/>
</dbReference>
<dbReference type="SUPFAM" id="SSF56176">
    <property type="entry name" value="FAD-binding/transporter-associated domain-like"/>
    <property type="match status" value="1"/>
</dbReference>
<dbReference type="AlphaFoldDB" id="A0AA38VR49"/>